<organism evidence="2 3">
    <name type="scientific">Streptomyces humidus</name>
    <dbReference type="NCBI Taxonomy" id="52259"/>
    <lineage>
        <taxon>Bacteria</taxon>
        <taxon>Bacillati</taxon>
        <taxon>Actinomycetota</taxon>
        <taxon>Actinomycetes</taxon>
        <taxon>Kitasatosporales</taxon>
        <taxon>Streptomycetaceae</taxon>
        <taxon>Streptomyces</taxon>
    </lineage>
</organism>
<sequence>MTVDDDDRDAVLHKLIAFVRGELLPEPEADGFGPDTSLVESGILKSLETARLLAFLHREFGVRVPPAGLARRNFENLGRVADLVVSLRAAAPGPRSVEHSP</sequence>
<evidence type="ECO:0000313" key="3">
    <source>
        <dbReference type="Proteomes" id="UP000606194"/>
    </source>
</evidence>
<evidence type="ECO:0000313" key="2">
    <source>
        <dbReference type="EMBL" id="GGS05720.1"/>
    </source>
</evidence>
<comment type="caution">
    <text evidence="2">The sequence shown here is derived from an EMBL/GenBank/DDBJ whole genome shotgun (WGS) entry which is preliminary data.</text>
</comment>
<dbReference type="Proteomes" id="UP000606194">
    <property type="component" value="Unassembled WGS sequence"/>
</dbReference>
<evidence type="ECO:0000259" key="1">
    <source>
        <dbReference type="PROSITE" id="PS50075"/>
    </source>
</evidence>
<dbReference type="EMBL" id="BMTL01000022">
    <property type="protein sequence ID" value="GGS05720.1"/>
    <property type="molecule type" value="Genomic_DNA"/>
</dbReference>
<keyword evidence="3" id="KW-1185">Reference proteome</keyword>
<dbReference type="PROSITE" id="PS50075">
    <property type="entry name" value="CARRIER"/>
    <property type="match status" value="1"/>
</dbReference>
<dbReference type="InterPro" id="IPR009081">
    <property type="entry name" value="PP-bd_ACP"/>
</dbReference>
<reference evidence="2" key="1">
    <citation type="journal article" date="2014" name="Int. J. Syst. Evol. Microbiol.">
        <title>Complete genome sequence of Corynebacterium casei LMG S-19264T (=DSM 44701T), isolated from a smear-ripened cheese.</title>
        <authorList>
            <consortium name="US DOE Joint Genome Institute (JGI-PGF)"/>
            <person name="Walter F."/>
            <person name="Albersmeier A."/>
            <person name="Kalinowski J."/>
            <person name="Ruckert C."/>
        </authorList>
    </citation>
    <scope>NUCLEOTIDE SEQUENCE</scope>
    <source>
        <strain evidence="2">JCM 4386</strain>
    </source>
</reference>
<dbReference type="Gene3D" id="1.10.1200.10">
    <property type="entry name" value="ACP-like"/>
    <property type="match status" value="1"/>
</dbReference>
<accession>A0A918FZK3</accession>
<dbReference type="AlphaFoldDB" id="A0A918FZK3"/>
<gene>
    <name evidence="2" type="ORF">GCM10010269_50790</name>
</gene>
<dbReference type="SUPFAM" id="SSF47336">
    <property type="entry name" value="ACP-like"/>
    <property type="match status" value="1"/>
</dbReference>
<name>A0A918FZK3_9ACTN</name>
<proteinExistence type="predicted"/>
<protein>
    <recommendedName>
        <fullName evidence="1">Carrier domain-containing protein</fullName>
    </recommendedName>
</protein>
<feature type="domain" description="Carrier" evidence="1">
    <location>
        <begin position="6"/>
        <end position="88"/>
    </location>
</feature>
<dbReference type="InterPro" id="IPR036736">
    <property type="entry name" value="ACP-like_sf"/>
</dbReference>
<reference evidence="2" key="2">
    <citation type="submission" date="2020-09" db="EMBL/GenBank/DDBJ databases">
        <authorList>
            <person name="Sun Q."/>
            <person name="Ohkuma M."/>
        </authorList>
    </citation>
    <scope>NUCLEOTIDE SEQUENCE</scope>
    <source>
        <strain evidence="2">JCM 4386</strain>
    </source>
</reference>